<reference evidence="3 5" key="2">
    <citation type="submission" date="2022-12" db="EMBL/GenBank/DDBJ databases">
        <authorList>
            <person name="Ruckert C."/>
            <person name="Busche T."/>
            <person name="Kalinowski J."/>
            <person name="Wittmann C."/>
        </authorList>
    </citation>
    <scope>NUCLEOTIDE SEQUENCE [LARGE SCALE GENOMIC DNA]</scope>
    <source>
        <strain evidence="3 5">DSM 40555</strain>
    </source>
</reference>
<dbReference type="Proteomes" id="UP001210609">
    <property type="component" value="Chromosome"/>
</dbReference>
<proteinExistence type="predicted"/>
<gene>
    <name evidence="2" type="ORF">Sliba_32110</name>
    <name evidence="3" type="ORF">STRLI_003200</name>
</gene>
<evidence type="ECO:0000313" key="4">
    <source>
        <dbReference type="Proteomes" id="UP000429552"/>
    </source>
</evidence>
<keyword evidence="5" id="KW-1185">Reference proteome</keyword>
<accession>A0A640TH68</accession>
<evidence type="ECO:0000313" key="5">
    <source>
        <dbReference type="Proteomes" id="UP001210609"/>
    </source>
</evidence>
<feature type="transmembrane region" description="Helical" evidence="1">
    <location>
        <begin position="72"/>
        <end position="93"/>
    </location>
</feature>
<keyword evidence="1" id="KW-1133">Transmembrane helix</keyword>
<reference evidence="2 4" key="1">
    <citation type="submission" date="2019-12" db="EMBL/GenBank/DDBJ databases">
        <title>Whole genome shotgun sequence of Streptomyces libani subsp. libani NBRC 13452.</title>
        <authorList>
            <person name="Ichikawa N."/>
            <person name="Kimura A."/>
            <person name="Kitahashi Y."/>
            <person name="Komaki H."/>
            <person name="Tamura T."/>
        </authorList>
    </citation>
    <scope>NUCLEOTIDE SEQUENCE [LARGE SCALE GENOMIC DNA]</scope>
    <source>
        <strain evidence="2 4">NBRC 13452</strain>
    </source>
</reference>
<dbReference type="AlphaFoldDB" id="A0A640TH68"/>
<feature type="transmembrane region" description="Helical" evidence="1">
    <location>
        <begin position="12"/>
        <end position="31"/>
    </location>
</feature>
<organism evidence="2 4">
    <name type="scientific">Streptomyces nigrescens</name>
    <dbReference type="NCBI Taxonomy" id="1920"/>
    <lineage>
        <taxon>Bacteria</taxon>
        <taxon>Bacillati</taxon>
        <taxon>Actinomycetota</taxon>
        <taxon>Actinomycetes</taxon>
        <taxon>Kitasatosporales</taxon>
        <taxon>Streptomycetaceae</taxon>
        <taxon>Streptomyces</taxon>
    </lineage>
</organism>
<protein>
    <submittedName>
        <fullName evidence="2">Uncharacterized protein</fullName>
    </submittedName>
</protein>
<evidence type="ECO:0000256" key="1">
    <source>
        <dbReference type="SAM" id="Phobius"/>
    </source>
</evidence>
<dbReference type="EMBL" id="BLIP01000001">
    <property type="protein sequence ID" value="GFE22758.1"/>
    <property type="molecule type" value="Genomic_DNA"/>
</dbReference>
<sequence length="102" mass="10717">MGIRLRRPWCARLIVAGTALVLAVAGVTLLLRGETPPPYVPPQPSGPHVREVVQFAYESTLDVDLDPPPGPATLVGAVLLAVSGALCVGGCFIRRKGQAQHL</sequence>
<evidence type="ECO:0000313" key="3">
    <source>
        <dbReference type="EMBL" id="WAT97281.1"/>
    </source>
</evidence>
<name>A0A640TH68_STRNI</name>
<dbReference type="Proteomes" id="UP000429552">
    <property type="component" value="Unassembled WGS sequence"/>
</dbReference>
<evidence type="ECO:0000313" key="2">
    <source>
        <dbReference type="EMBL" id="GFE22758.1"/>
    </source>
</evidence>
<dbReference type="RefSeq" id="WP_159486781.1">
    <property type="nucleotide sequence ID" value="NZ_BLIP01000001.1"/>
</dbReference>
<dbReference type="EMBL" id="CP114202">
    <property type="protein sequence ID" value="WAT97281.1"/>
    <property type="molecule type" value="Genomic_DNA"/>
</dbReference>
<keyword evidence="1" id="KW-0812">Transmembrane</keyword>
<keyword evidence="1" id="KW-0472">Membrane</keyword>